<evidence type="ECO:0000256" key="1">
    <source>
        <dbReference type="ARBA" id="ARBA00004459"/>
    </source>
</evidence>
<name>A0A418WWV6_9BURK</name>
<dbReference type="Gene3D" id="3.30.300.30">
    <property type="match status" value="1"/>
</dbReference>
<dbReference type="EMBL" id="QYUN01000003">
    <property type="protein sequence ID" value="RJF97069.1"/>
    <property type="molecule type" value="Genomic_DNA"/>
</dbReference>
<dbReference type="GO" id="GO:0009306">
    <property type="term" value="P:protein secretion"/>
    <property type="evidence" value="ECO:0007669"/>
    <property type="project" value="InterPro"/>
</dbReference>
<comment type="subcellular location">
    <subcellularLocation>
        <location evidence="1">Cell outer membrane</location>
        <topology evidence="1">Lipid-anchor</topology>
    </subcellularLocation>
</comment>
<evidence type="ECO:0000313" key="11">
    <source>
        <dbReference type="EMBL" id="RJF97069.1"/>
    </source>
</evidence>
<dbReference type="Pfam" id="PF01514">
    <property type="entry name" value="YscJ_FliF"/>
    <property type="match status" value="1"/>
</dbReference>
<evidence type="ECO:0000256" key="4">
    <source>
        <dbReference type="ARBA" id="ARBA00023136"/>
    </source>
</evidence>
<feature type="signal peptide" evidence="8">
    <location>
        <begin position="1"/>
        <end position="21"/>
    </location>
</feature>
<evidence type="ECO:0000256" key="2">
    <source>
        <dbReference type="ARBA" id="ARBA00009509"/>
    </source>
</evidence>
<keyword evidence="5 8" id="KW-0564">Palmitate</keyword>
<feature type="region of interest" description="Disordered" evidence="9">
    <location>
        <begin position="263"/>
        <end position="283"/>
    </location>
</feature>
<evidence type="ECO:0000256" key="5">
    <source>
        <dbReference type="ARBA" id="ARBA00023139"/>
    </source>
</evidence>
<protein>
    <recommendedName>
        <fullName evidence="8">Lipoprotein</fullName>
    </recommendedName>
</protein>
<evidence type="ECO:0000256" key="8">
    <source>
        <dbReference type="RuleBase" id="RU364102"/>
    </source>
</evidence>
<keyword evidence="7 8" id="KW-0449">Lipoprotein</keyword>
<evidence type="ECO:0000256" key="7">
    <source>
        <dbReference type="ARBA" id="ARBA00023288"/>
    </source>
</evidence>
<evidence type="ECO:0000313" key="12">
    <source>
        <dbReference type="Proteomes" id="UP000285190"/>
    </source>
</evidence>
<keyword evidence="3 8" id="KW-0732">Signal</keyword>
<feature type="chain" id="PRO_5018823800" description="Lipoprotein" evidence="8">
    <location>
        <begin position="22"/>
        <end position="283"/>
    </location>
</feature>
<feature type="transmembrane region" description="Helical" evidence="8">
    <location>
        <begin position="220"/>
        <end position="245"/>
    </location>
</feature>
<keyword evidence="8" id="KW-1133">Transmembrane helix</keyword>
<dbReference type="InterPro" id="IPR045851">
    <property type="entry name" value="AMP-bd_C_sf"/>
</dbReference>
<comment type="similarity">
    <text evidence="2 8">Belongs to the YscJ lipoprotein family.</text>
</comment>
<keyword evidence="6 8" id="KW-0998">Cell outer membrane</keyword>
<evidence type="ECO:0000256" key="9">
    <source>
        <dbReference type="SAM" id="MobiDB-lite"/>
    </source>
</evidence>
<comment type="caution">
    <text evidence="11">The sequence shown here is derived from an EMBL/GenBank/DDBJ whole genome shotgun (WGS) entry which is preliminary data.</text>
</comment>
<feature type="compositionally biased region" description="Pro residues" evidence="9">
    <location>
        <begin position="273"/>
        <end position="283"/>
    </location>
</feature>
<evidence type="ECO:0000256" key="3">
    <source>
        <dbReference type="ARBA" id="ARBA00022729"/>
    </source>
</evidence>
<dbReference type="PROSITE" id="PS51257">
    <property type="entry name" value="PROKAR_LIPOPROTEIN"/>
    <property type="match status" value="1"/>
</dbReference>
<dbReference type="GO" id="GO:0009279">
    <property type="term" value="C:cell outer membrane"/>
    <property type="evidence" value="ECO:0007669"/>
    <property type="project" value="UniProtKB-SubCell"/>
</dbReference>
<dbReference type="NCBIfam" id="TIGR02544">
    <property type="entry name" value="III_secr_YscJ"/>
    <property type="match status" value="1"/>
</dbReference>
<dbReference type="Gene3D" id="3.30.70.1530">
    <property type="entry name" value="Hypothetical protein rpa1041"/>
    <property type="match status" value="1"/>
</dbReference>
<dbReference type="PRINTS" id="PR01338">
    <property type="entry name" value="TYPE3OMKPROT"/>
</dbReference>
<dbReference type="PANTHER" id="PTHR30046">
    <property type="entry name" value="FLAGELLAR M-RING PROTEIN"/>
    <property type="match status" value="1"/>
</dbReference>
<sequence length="283" mass="30472">MPMTMGRLSALLLLSLLCACGKVVDLQSGLKDVDANEMVTVLNRHGIDAQKRTTKEGVALSVKDTDISRATEALNAAGLPRRNLSNLGQVFKKEGMISTPLEERVRYIHGLSSELEYTLQQFDHVVHARVHVVLPERVAPGEPIMPSSAAVFIKYVPPLDEDMVVPRVRKLVASSIPGLSGEEGRSKVSVVLAASELTAPAVEWTTVGPFHVMADSAGSLIGTFTGIIAVFALVLLAMLFVILQLHPKTADWMRKRFGKALPLKTDDEAAPQTPAPAAPQPSN</sequence>
<dbReference type="InterPro" id="IPR003282">
    <property type="entry name" value="T3SS_SctJ"/>
</dbReference>
<dbReference type="Proteomes" id="UP000285190">
    <property type="component" value="Unassembled WGS sequence"/>
</dbReference>
<dbReference type="AlphaFoldDB" id="A0A418WWV6"/>
<dbReference type="InterPro" id="IPR043427">
    <property type="entry name" value="YscJ/FliF"/>
</dbReference>
<organism evidence="11 12">
    <name type="scientific">Noviherbaspirillum cavernae</name>
    <dbReference type="NCBI Taxonomy" id="2320862"/>
    <lineage>
        <taxon>Bacteria</taxon>
        <taxon>Pseudomonadati</taxon>
        <taxon>Pseudomonadota</taxon>
        <taxon>Betaproteobacteria</taxon>
        <taxon>Burkholderiales</taxon>
        <taxon>Oxalobacteraceae</taxon>
        <taxon>Noviherbaspirillum</taxon>
    </lineage>
</organism>
<accession>A0A418WWV6</accession>
<reference evidence="11 12" key="1">
    <citation type="submission" date="2018-09" db="EMBL/GenBank/DDBJ databases">
        <authorList>
            <person name="Zhu H."/>
        </authorList>
    </citation>
    <scope>NUCLEOTIDE SEQUENCE [LARGE SCALE GENOMIC DNA]</scope>
    <source>
        <strain evidence="11 12">K2R10-39</strain>
    </source>
</reference>
<gene>
    <name evidence="11" type="ORF">D3870_21055</name>
</gene>
<dbReference type="OrthoDB" id="115186at2"/>
<evidence type="ECO:0000259" key="10">
    <source>
        <dbReference type="Pfam" id="PF01514"/>
    </source>
</evidence>
<keyword evidence="4 8" id="KW-0472">Membrane</keyword>
<proteinExistence type="inferred from homology"/>
<keyword evidence="12" id="KW-1185">Reference proteome</keyword>
<keyword evidence="8" id="KW-0812">Transmembrane</keyword>
<feature type="domain" description="Flagellar M-ring N-terminal" evidence="10">
    <location>
        <begin position="24"/>
        <end position="182"/>
    </location>
</feature>
<dbReference type="PANTHER" id="PTHR30046:SF2">
    <property type="entry name" value="YOP PROTEINS TRANSLOCATION LIPOPROTEIN J"/>
    <property type="match status" value="1"/>
</dbReference>
<dbReference type="InterPro" id="IPR006182">
    <property type="entry name" value="FliF_N_dom"/>
</dbReference>
<evidence type="ECO:0000256" key="6">
    <source>
        <dbReference type="ARBA" id="ARBA00023237"/>
    </source>
</evidence>